<keyword evidence="3" id="KW-1185">Reference proteome</keyword>
<accession>A0A4C1SS06</accession>
<reference evidence="2 3" key="1">
    <citation type="journal article" date="2019" name="Commun. Biol.">
        <title>The bagworm genome reveals a unique fibroin gene that provides high tensile strength.</title>
        <authorList>
            <person name="Kono N."/>
            <person name="Nakamura H."/>
            <person name="Ohtoshi R."/>
            <person name="Tomita M."/>
            <person name="Numata K."/>
            <person name="Arakawa K."/>
        </authorList>
    </citation>
    <scope>NUCLEOTIDE SEQUENCE [LARGE SCALE GENOMIC DNA]</scope>
</reference>
<sequence length="92" mass="9494">MTVYDSCAESSRKGLSLNRDVVWVSSGYSPPAQTTRAESSGGELEIRSSHQMPIRGGSVPAAGADGTIAPLSRCKTRRVPAVTLGAAAACTQ</sequence>
<feature type="region of interest" description="Disordered" evidence="1">
    <location>
        <begin position="27"/>
        <end position="62"/>
    </location>
</feature>
<proteinExistence type="predicted"/>
<feature type="compositionally biased region" description="Polar residues" evidence="1">
    <location>
        <begin position="27"/>
        <end position="38"/>
    </location>
</feature>
<evidence type="ECO:0000313" key="2">
    <source>
        <dbReference type="EMBL" id="GBP04912.1"/>
    </source>
</evidence>
<dbReference type="AlphaFoldDB" id="A0A4C1SS06"/>
<name>A0A4C1SS06_EUMVA</name>
<comment type="caution">
    <text evidence="2">The sequence shown here is derived from an EMBL/GenBank/DDBJ whole genome shotgun (WGS) entry which is preliminary data.</text>
</comment>
<evidence type="ECO:0000256" key="1">
    <source>
        <dbReference type="SAM" id="MobiDB-lite"/>
    </source>
</evidence>
<dbReference type="EMBL" id="BGZK01003833">
    <property type="protein sequence ID" value="GBP04912.1"/>
    <property type="molecule type" value="Genomic_DNA"/>
</dbReference>
<evidence type="ECO:0000313" key="3">
    <source>
        <dbReference type="Proteomes" id="UP000299102"/>
    </source>
</evidence>
<protein>
    <submittedName>
        <fullName evidence="2">Uncharacterized protein</fullName>
    </submittedName>
</protein>
<organism evidence="2 3">
    <name type="scientific">Eumeta variegata</name>
    <name type="common">Bagworm moth</name>
    <name type="synonym">Eumeta japonica</name>
    <dbReference type="NCBI Taxonomy" id="151549"/>
    <lineage>
        <taxon>Eukaryota</taxon>
        <taxon>Metazoa</taxon>
        <taxon>Ecdysozoa</taxon>
        <taxon>Arthropoda</taxon>
        <taxon>Hexapoda</taxon>
        <taxon>Insecta</taxon>
        <taxon>Pterygota</taxon>
        <taxon>Neoptera</taxon>
        <taxon>Endopterygota</taxon>
        <taxon>Lepidoptera</taxon>
        <taxon>Glossata</taxon>
        <taxon>Ditrysia</taxon>
        <taxon>Tineoidea</taxon>
        <taxon>Psychidae</taxon>
        <taxon>Oiketicinae</taxon>
        <taxon>Eumeta</taxon>
    </lineage>
</organism>
<gene>
    <name evidence="2" type="ORF">EVAR_73137_1</name>
</gene>
<dbReference type="Proteomes" id="UP000299102">
    <property type="component" value="Unassembled WGS sequence"/>
</dbReference>